<reference evidence="16" key="1">
    <citation type="submission" date="2022-11" db="EMBL/GenBank/DDBJ databases">
        <authorList>
            <person name="Petersen C."/>
        </authorList>
    </citation>
    <scope>NUCLEOTIDE SEQUENCE</scope>
    <source>
        <strain evidence="16">IBT 26290</strain>
    </source>
</reference>
<dbReference type="PANTHER" id="PTHR48249">
    <property type="entry name" value="MEDIATOR OF RNA POLYMERASE II TRANSCRIPTION SUBUNIT 13"/>
    <property type="match status" value="1"/>
</dbReference>
<keyword evidence="7 11" id="KW-0804">Transcription</keyword>
<dbReference type="EMBL" id="JAPQKN010000002">
    <property type="protein sequence ID" value="KAJ5168794.1"/>
    <property type="molecule type" value="Genomic_DNA"/>
</dbReference>
<evidence type="ECO:0000256" key="7">
    <source>
        <dbReference type="ARBA" id="ARBA00023163"/>
    </source>
</evidence>
<reference evidence="16" key="2">
    <citation type="journal article" date="2023" name="IMA Fungus">
        <title>Comparative genomic study of the Penicillium genus elucidates a diverse pangenome and 15 lateral gene transfer events.</title>
        <authorList>
            <person name="Petersen C."/>
            <person name="Sorensen T."/>
            <person name="Nielsen M.R."/>
            <person name="Sondergaard T.E."/>
            <person name="Sorensen J.L."/>
            <person name="Fitzpatrick D.A."/>
            <person name="Frisvad J.C."/>
            <person name="Nielsen K.L."/>
        </authorList>
    </citation>
    <scope>NUCLEOTIDE SEQUENCE</scope>
    <source>
        <strain evidence="16">IBT 26290</strain>
    </source>
</reference>
<feature type="compositionally biased region" description="Low complexity" evidence="12">
    <location>
        <begin position="1303"/>
        <end position="1315"/>
    </location>
</feature>
<evidence type="ECO:0000256" key="4">
    <source>
        <dbReference type="ARBA" id="ARBA00022491"/>
    </source>
</evidence>
<feature type="compositionally biased region" description="Basic and acidic residues" evidence="12">
    <location>
        <begin position="651"/>
        <end position="663"/>
    </location>
</feature>
<dbReference type="PANTHER" id="PTHR48249:SF3">
    <property type="entry name" value="MEDIATOR OF RNA POLYMERASE II TRANSCRIPTION SUBUNIT 13"/>
    <property type="match status" value="1"/>
</dbReference>
<comment type="caution">
    <text evidence="16">The sequence shown here is derived from an EMBL/GenBank/DDBJ whole genome shotgun (WGS) entry which is preliminary data.</text>
</comment>
<evidence type="ECO:0000256" key="9">
    <source>
        <dbReference type="ARBA" id="ARBA00025661"/>
    </source>
</evidence>
<feature type="domain" description="Mediator complex subunit Med13 N-terminal" evidence="14">
    <location>
        <begin position="1"/>
        <end position="369"/>
    </location>
</feature>
<feature type="compositionally biased region" description="Acidic residues" evidence="12">
    <location>
        <begin position="750"/>
        <end position="759"/>
    </location>
</feature>
<dbReference type="GO" id="GO:0045944">
    <property type="term" value="P:positive regulation of transcription by RNA polymerase II"/>
    <property type="evidence" value="ECO:0007669"/>
    <property type="project" value="TreeGrafter"/>
</dbReference>
<comment type="subunit">
    <text evidence="11">Component of the SRB8-11 complex, which itself associates with the Mediator complex.</text>
</comment>
<evidence type="ECO:0000256" key="2">
    <source>
        <dbReference type="ARBA" id="ARBA00009354"/>
    </source>
</evidence>
<evidence type="ECO:0000259" key="14">
    <source>
        <dbReference type="Pfam" id="PF11597"/>
    </source>
</evidence>
<feature type="region of interest" description="Disordered" evidence="12">
    <location>
        <begin position="584"/>
        <end position="664"/>
    </location>
</feature>
<dbReference type="InterPro" id="IPR009401">
    <property type="entry name" value="Med13_C"/>
</dbReference>
<dbReference type="GO" id="GO:0003713">
    <property type="term" value="F:transcription coactivator activity"/>
    <property type="evidence" value="ECO:0007669"/>
    <property type="project" value="TreeGrafter"/>
</dbReference>
<dbReference type="RefSeq" id="XP_056545255.1">
    <property type="nucleotide sequence ID" value="XM_056686513.1"/>
</dbReference>
<dbReference type="InterPro" id="IPR021643">
    <property type="entry name" value="Mediator_Med13_N"/>
</dbReference>
<evidence type="ECO:0000259" key="13">
    <source>
        <dbReference type="Pfam" id="PF06333"/>
    </source>
</evidence>
<dbReference type="Pfam" id="PF06333">
    <property type="entry name" value="Med13_C"/>
    <property type="match status" value="1"/>
</dbReference>
<feature type="domain" description="MID" evidence="15">
    <location>
        <begin position="964"/>
        <end position="1130"/>
    </location>
</feature>
<dbReference type="Pfam" id="PF18296">
    <property type="entry name" value="MID_MedPIWI"/>
    <property type="match status" value="1"/>
</dbReference>
<comment type="subcellular location">
    <subcellularLocation>
        <location evidence="1 11">Nucleus</location>
    </subcellularLocation>
</comment>
<evidence type="ECO:0000313" key="17">
    <source>
        <dbReference type="Proteomes" id="UP001149163"/>
    </source>
</evidence>
<evidence type="ECO:0000256" key="5">
    <source>
        <dbReference type="ARBA" id="ARBA00023015"/>
    </source>
</evidence>
<keyword evidence="5 11" id="KW-0805">Transcription regulation</keyword>
<evidence type="ECO:0000256" key="8">
    <source>
        <dbReference type="ARBA" id="ARBA00023242"/>
    </source>
</evidence>
<gene>
    <name evidence="16" type="ORF">N7482_004388</name>
</gene>
<feature type="region of interest" description="Disordered" evidence="12">
    <location>
        <begin position="127"/>
        <end position="154"/>
    </location>
</feature>
<keyword evidence="8 11" id="KW-0539">Nucleus</keyword>
<evidence type="ECO:0000256" key="1">
    <source>
        <dbReference type="ARBA" id="ARBA00004123"/>
    </source>
</evidence>
<dbReference type="InterPro" id="IPR051139">
    <property type="entry name" value="Mediator_complx_sub13"/>
</dbReference>
<feature type="compositionally biased region" description="Low complexity" evidence="12">
    <location>
        <begin position="786"/>
        <end position="803"/>
    </location>
</feature>
<comment type="similarity">
    <text evidence="2 11">Belongs to the Mediator complex subunit 13 family.</text>
</comment>
<evidence type="ECO:0000256" key="12">
    <source>
        <dbReference type="SAM" id="MobiDB-lite"/>
    </source>
</evidence>
<name>A0A9W9I6A9_9EURO</name>
<keyword evidence="6 11" id="KW-0010">Activator</keyword>
<feature type="compositionally biased region" description="Basic and acidic residues" evidence="12">
    <location>
        <begin position="587"/>
        <end position="597"/>
    </location>
</feature>
<evidence type="ECO:0000313" key="16">
    <source>
        <dbReference type="EMBL" id="KAJ5168794.1"/>
    </source>
</evidence>
<evidence type="ECO:0000259" key="15">
    <source>
        <dbReference type="Pfam" id="PF18296"/>
    </source>
</evidence>
<evidence type="ECO:0000256" key="3">
    <source>
        <dbReference type="ARBA" id="ARBA00019618"/>
    </source>
</evidence>
<dbReference type="InterPro" id="IPR041285">
    <property type="entry name" value="MID_MedPIWI"/>
</dbReference>
<dbReference type="Proteomes" id="UP001149163">
    <property type="component" value="Unassembled WGS sequence"/>
</dbReference>
<feature type="region of interest" description="Disordered" evidence="12">
    <location>
        <begin position="1303"/>
        <end position="1344"/>
    </location>
</feature>
<dbReference type="Pfam" id="PF11597">
    <property type="entry name" value="Med13_N"/>
    <property type="match status" value="1"/>
</dbReference>
<feature type="compositionally biased region" description="Low complexity" evidence="12">
    <location>
        <begin position="132"/>
        <end position="150"/>
    </location>
</feature>
<evidence type="ECO:0000256" key="10">
    <source>
        <dbReference type="ARBA" id="ARBA00032008"/>
    </source>
</evidence>
<evidence type="ECO:0000256" key="6">
    <source>
        <dbReference type="ARBA" id="ARBA00023159"/>
    </source>
</evidence>
<evidence type="ECO:0000256" key="11">
    <source>
        <dbReference type="RuleBase" id="RU364134"/>
    </source>
</evidence>
<keyword evidence="4 11" id="KW-0678">Repressor</keyword>
<feature type="region of interest" description="Disordered" evidence="12">
    <location>
        <begin position="687"/>
        <end position="707"/>
    </location>
</feature>
<feature type="region of interest" description="Disordered" evidence="12">
    <location>
        <begin position="738"/>
        <end position="803"/>
    </location>
</feature>
<protein>
    <recommendedName>
        <fullName evidence="3 11">Mediator of RNA polymerase II transcription subunit 13</fullName>
    </recommendedName>
    <alternativeName>
        <fullName evidence="10 11">Mediator complex subunit 13</fullName>
    </alternativeName>
</protein>
<organism evidence="16 17">
    <name type="scientific">Penicillium canariense</name>
    <dbReference type="NCBI Taxonomy" id="189055"/>
    <lineage>
        <taxon>Eukaryota</taxon>
        <taxon>Fungi</taxon>
        <taxon>Dikarya</taxon>
        <taxon>Ascomycota</taxon>
        <taxon>Pezizomycotina</taxon>
        <taxon>Eurotiomycetes</taxon>
        <taxon>Eurotiomycetidae</taxon>
        <taxon>Eurotiales</taxon>
        <taxon>Aspergillaceae</taxon>
        <taxon>Penicillium</taxon>
    </lineage>
</organism>
<keyword evidence="17" id="KW-1185">Reference proteome</keyword>
<dbReference type="OrthoDB" id="103819at2759"/>
<proteinExistence type="inferred from homology"/>
<comment type="function">
    <text evidence="9 11">Component of the SRB8-11 complex. The SRB8-11 complex is a regulatory module of the Mediator complex which is itself involved in regulation of basal and activated RNA polymerase II-dependent transcription. The SRB8-11 complex may be involved in the transcriptional repression of a subset of genes regulated by Mediator. It may inhibit the association of the Mediator complex with RNA polymerase II to form the holoenzyme complex.</text>
</comment>
<dbReference type="GO" id="GO:0016592">
    <property type="term" value="C:mediator complex"/>
    <property type="evidence" value="ECO:0007669"/>
    <property type="project" value="InterPro"/>
</dbReference>
<dbReference type="GeneID" id="81425689"/>
<accession>A0A9W9I6A9</accession>
<sequence length="1462" mass="160309">MDFPGGATTNIHLIDGFSTIYWRIYTEESGITTHPQEGPANGYTILKHLGRLKHLEARLRNIACLASCPRRLGLWVFSPTPTFESLGPVYVTDGDIETTKIFVDTTTLKVSASGSIACQDLIKGLSSETQNQQGSQPAPSQRPQQSQPSARRSDGYSSSAAIYAAFVSAVTGALSLHLVRNYGALPIGSRSLFTAVDKTGYESPRIDNESLFSTPSLTTLSVQLNAPGTLTVSTQTIPQAGIIRLFSPHDDISDIFRVQPGTDLWLCPNGAIARLVTANIEPPTVPSPGFPSSADTTAKRTQWKWDVVQWLANFGLQIDSIDEEPWVEVEVWEPFFARLAGDAWRQNDEPQSALPLKRMLWPARFCFRRAVASIRSSWPKTLLPDPLEFAEQWSPDVSQLKPNQNPPNTRAFEEAQLKDEDMRSPRVDNGEHIESLSRMAQYPDLQHTNLVYPTPPDGAAAIGINNLNPSDIFPEDNDFLSPSVPQEIKPLPKTELSPQICIGTGRYDASDDEDLFGEMNDKDFGTKGITDADFSFFDDPDLDDMNDDMQVDQAHETPQATMESTQCEEEVGLGDKIPAAIASPEATKAEEVPKLEEPPPPPQIKPDPEPADGPMEWEKPLRPSPRPASQTISPPLSPVEIKKILSSSSRAGDRRYSEGDHQQGHYQAVTFGRKLGDWNQKYGATGKFWFSPGSTTEPSAKDLDAIPTVGLPHRGRIVNSASNKSGGNNAMQAVIDSRYRESSGSSACSSDEDEDPDEIPSEHASTPAVPPQLKRKRAPSESDIQSAASPAKSPAAPDGSAGSKVENTTFLGNFLASFSDWSFPGYFSALQIQQLPILLRREEQIPIAQLLVDQITQSSLDHPLGGQIGLFALESEGTSFRECLEDATFLGHIEKLDLKGYMSLQEDVVQNSSQQPTKDSVRGTISKLPAPHLRVRRGKEYLETLPPAMSFWETFGLEPAHGTKDISAYCIHPQAAGKAADAFLDRFGLSYQSCNFGTHARGNQSSGFNRGLKEWASELSGYASMMQSLLRLCEELGSNLSQSAIPSTNTCVVYIINPFPHAAALADICAAFWNLFQQLVTDADCRQTKQVNEVALQIIPMDFIMSEESIVVPTQTEYLNLALEVYSRCRLKDADTNPLLCAPAILLAENLPKNINFRLAPEKGSPLQDGRSLHIACSKSADQRWVSAAWSDGTGCLQTTMSYCLRYRNRGSARTIAEVRNEIWATTKHIMDKFETRWKVVLVNTEPMDPDEVDGWTNLAEQQNKMRPGSLELTIVTVNTLPDLTLNTPASPMSTGVVNPHFSSTPVSTPNPSVSIASPEQAGNAPTPSAVYNAPTPTEPSLEPDSEAVLTDIYDDSWAVVLSHRLNTSPHVTELRPALASGYLLRRKGATDSEGVFSITVNLLFSQRPSVSHENVLKDTLSMYRDLACLARARGMRSVQGNTLPWHIVTALRAQELLSYVF</sequence>
<feature type="domain" description="Mediator complex subunit Med13 C-terminal" evidence="13">
    <location>
        <begin position="1141"/>
        <end position="1451"/>
    </location>
</feature>